<dbReference type="EMBL" id="KB743111">
    <property type="protein sequence ID" value="EOB01227.1"/>
    <property type="molecule type" value="Genomic_DNA"/>
</dbReference>
<protein>
    <submittedName>
        <fullName evidence="1">Uncharacterized protein</fullName>
    </submittedName>
</protein>
<dbReference type="Proteomes" id="UP000296049">
    <property type="component" value="Unassembled WGS sequence"/>
</dbReference>
<gene>
    <name evidence="1" type="ORF">Anapl_02348</name>
</gene>
<reference evidence="2" key="1">
    <citation type="journal article" date="2013" name="Nat. Genet.">
        <title>The duck genome and transcriptome provide insight into an avian influenza virus reservoir species.</title>
        <authorList>
            <person name="Huang Y."/>
            <person name="Li Y."/>
            <person name="Burt D.W."/>
            <person name="Chen H."/>
            <person name="Zhang Y."/>
            <person name="Qian W."/>
            <person name="Kim H."/>
            <person name="Gan S."/>
            <person name="Zhao Y."/>
            <person name="Li J."/>
            <person name="Yi K."/>
            <person name="Feng H."/>
            <person name="Zhu P."/>
            <person name="Li B."/>
            <person name="Liu Q."/>
            <person name="Fairley S."/>
            <person name="Magor K.E."/>
            <person name="Du Z."/>
            <person name="Hu X."/>
            <person name="Goodman L."/>
            <person name="Tafer H."/>
            <person name="Vignal A."/>
            <person name="Lee T."/>
            <person name="Kim K.W."/>
            <person name="Sheng Z."/>
            <person name="An Y."/>
            <person name="Searle S."/>
            <person name="Herrero J."/>
            <person name="Groenen M.A."/>
            <person name="Crooijmans R.P."/>
            <person name="Faraut T."/>
            <person name="Cai Q."/>
            <person name="Webster R.G."/>
            <person name="Aldridge J.R."/>
            <person name="Warren W.C."/>
            <person name="Bartschat S."/>
            <person name="Kehr S."/>
            <person name="Marz M."/>
            <person name="Stadler P.F."/>
            <person name="Smith J."/>
            <person name="Kraus R.H."/>
            <person name="Zhao Y."/>
            <person name="Ren L."/>
            <person name="Fei J."/>
            <person name="Morisson M."/>
            <person name="Kaiser P."/>
            <person name="Griffin D.K."/>
            <person name="Rao M."/>
            <person name="Pitel F."/>
            <person name="Wang J."/>
            <person name="Li N."/>
        </authorList>
    </citation>
    <scope>NUCLEOTIDE SEQUENCE [LARGE SCALE GENOMIC DNA]</scope>
</reference>
<dbReference type="AlphaFoldDB" id="R0JVH1"/>
<keyword evidence="2" id="KW-1185">Reference proteome</keyword>
<evidence type="ECO:0000313" key="1">
    <source>
        <dbReference type="EMBL" id="EOB01227.1"/>
    </source>
</evidence>
<organism evidence="1 2">
    <name type="scientific">Anas platyrhynchos</name>
    <name type="common">Mallard</name>
    <name type="synonym">Anas boschas</name>
    <dbReference type="NCBI Taxonomy" id="8839"/>
    <lineage>
        <taxon>Eukaryota</taxon>
        <taxon>Metazoa</taxon>
        <taxon>Chordata</taxon>
        <taxon>Craniata</taxon>
        <taxon>Vertebrata</taxon>
        <taxon>Euteleostomi</taxon>
        <taxon>Archelosauria</taxon>
        <taxon>Archosauria</taxon>
        <taxon>Dinosauria</taxon>
        <taxon>Saurischia</taxon>
        <taxon>Theropoda</taxon>
        <taxon>Coelurosauria</taxon>
        <taxon>Aves</taxon>
        <taxon>Neognathae</taxon>
        <taxon>Galloanserae</taxon>
        <taxon>Anseriformes</taxon>
        <taxon>Anatidae</taxon>
        <taxon>Anatinae</taxon>
        <taxon>Anas</taxon>
    </lineage>
</organism>
<evidence type="ECO:0000313" key="2">
    <source>
        <dbReference type="Proteomes" id="UP000296049"/>
    </source>
</evidence>
<name>R0JVH1_ANAPL</name>
<proteinExistence type="predicted"/>
<accession>R0JVH1</accession>
<sequence>MASAISRQHPSLADNGRISFPPGIILFWEPREPCKASVGSRAGEGRRCASGCRAQSSAAATQSFWFAATQTKPFSCFLEAIPSYPFPSRCETPVNEDFLKGNKGQFPEFTLEGIQPQKSLAPHRIFSLKELLPSCFYASAKSPVPFAEGRTAVSLVVFQTTQSFSQRKYFYAPSFRISTCTSFLI</sequence>